<evidence type="ECO:0000259" key="2">
    <source>
        <dbReference type="Pfam" id="PF00561"/>
    </source>
</evidence>
<dbReference type="GeneID" id="9522013"/>
<dbReference type="HOGENOM" id="CLU_020336_49_0_1"/>
<dbReference type="RefSeq" id="XP_003016531.1">
    <property type="nucleotide sequence ID" value="XM_003016485.1"/>
</dbReference>
<feature type="domain" description="AB hydrolase-1" evidence="2">
    <location>
        <begin position="69"/>
        <end position="348"/>
    </location>
</feature>
<dbReference type="InterPro" id="IPR029058">
    <property type="entry name" value="AB_hydrolase_fold"/>
</dbReference>
<accession>D4AKH7</accession>
<dbReference type="eggNOG" id="ENOG502QS8H">
    <property type="taxonomic scope" value="Eukaryota"/>
</dbReference>
<reference evidence="4" key="1">
    <citation type="journal article" date="2011" name="Genome Biol.">
        <title>Comparative and functional genomics provide insights into the pathogenicity of dermatophytic fungi.</title>
        <authorList>
            <person name="Burmester A."/>
            <person name="Shelest E."/>
            <person name="Gloeckner G."/>
            <person name="Heddergott C."/>
            <person name="Schindler S."/>
            <person name="Staib P."/>
            <person name="Heidel A."/>
            <person name="Felder M."/>
            <person name="Petzold A."/>
            <person name="Szafranski K."/>
            <person name="Feuermann M."/>
            <person name="Pedruzzi I."/>
            <person name="Priebe S."/>
            <person name="Groth M."/>
            <person name="Winkler R."/>
            <person name="Li W."/>
            <person name="Kniemeyer O."/>
            <person name="Schroeckh V."/>
            <person name="Hertweck C."/>
            <person name="Hube B."/>
            <person name="White T.C."/>
            <person name="Platzer M."/>
            <person name="Guthke R."/>
            <person name="Heitman J."/>
            <person name="Woestemeyer J."/>
            <person name="Zipfel P.F."/>
            <person name="Monod M."/>
            <person name="Brakhage A.A."/>
        </authorList>
    </citation>
    <scope>NUCLEOTIDE SEQUENCE [LARGE SCALE GENOMIC DNA]</scope>
    <source>
        <strain evidence="4">ATCC MYA-4681 / CBS 112371</strain>
    </source>
</reference>
<dbReference type="PANTHER" id="PTHR45763">
    <property type="entry name" value="HYDROLASE, ALPHA/BETA FOLD FAMILY PROTEIN, EXPRESSED-RELATED"/>
    <property type="match status" value="1"/>
</dbReference>
<sequence>MCLVKLRAFLHRILRRFISNTQSDPDDNTTDASEAPSCRFPLDDDSSDALTLPDGRKLGYAQYGLLTGKPIFYLHGLPGARTEAACFEDLARELGARIIATDRPGIGWSSPHAGRSLLDHPKDLEELANHLKLDKYGVLVRIIYLRTLLQEHHKIDKNRQGISGGGPYALACAASLPPEKLKAVSIICGLGPPDIGMKGACWANWLGFTLGYRYFPMPTGWYLKRQLAANLDLSDEKRYQKLRKEVLKSKSMPEKDREIMKDESTLRLFLRTSRQSFSQGSDAAVQDGRLMCMDFGFRVEDIRPDLPVQLWYGKQDVAVPLNHGVQIAARLGGRAALRVVDETHLSIWANYVPEATRLQIINISYWPLFHVSMSIPNPKKTEGGLLCGAVNPEANPVRRDPEIGLPVEHGSEIAGAILSPEKVSLGTVVDLEDWAFDLVEAFAVLRFATFLEGIRVIIGDSPCQRGRRHR</sequence>
<keyword evidence="4" id="KW-1185">Reference proteome</keyword>
<dbReference type="AlphaFoldDB" id="D4AKH7"/>
<organism evidence="3 4">
    <name type="scientific">Arthroderma benhamiae (strain ATCC MYA-4681 / CBS 112371)</name>
    <name type="common">Trichophyton mentagrophytes</name>
    <dbReference type="NCBI Taxonomy" id="663331"/>
    <lineage>
        <taxon>Eukaryota</taxon>
        <taxon>Fungi</taxon>
        <taxon>Dikarya</taxon>
        <taxon>Ascomycota</taxon>
        <taxon>Pezizomycotina</taxon>
        <taxon>Eurotiomycetes</taxon>
        <taxon>Eurotiomycetidae</taxon>
        <taxon>Onygenales</taxon>
        <taxon>Arthrodermataceae</taxon>
        <taxon>Trichophyton</taxon>
    </lineage>
</organism>
<dbReference type="OMA" id="MSHEADR"/>
<dbReference type="SUPFAM" id="SSF53474">
    <property type="entry name" value="alpha/beta-Hydrolases"/>
    <property type="match status" value="1"/>
</dbReference>
<dbReference type="PANTHER" id="PTHR45763:SF46">
    <property type="entry name" value="AB HYDROLASE-1 DOMAIN-CONTAINING PROTEIN"/>
    <property type="match status" value="1"/>
</dbReference>
<protein>
    <recommendedName>
        <fullName evidence="2">AB hydrolase-1 domain-containing protein</fullName>
    </recommendedName>
</protein>
<feature type="region of interest" description="Disordered" evidence="1">
    <location>
        <begin position="21"/>
        <end position="45"/>
    </location>
</feature>
<dbReference type="KEGG" id="abe:ARB_04820"/>
<proteinExistence type="predicted"/>
<dbReference type="EMBL" id="ABSU01000002">
    <property type="protein sequence ID" value="EFE35886.1"/>
    <property type="molecule type" value="Genomic_DNA"/>
</dbReference>
<dbReference type="InterPro" id="IPR000073">
    <property type="entry name" value="AB_hydrolase_1"/>
</dbReference>
<evidence type="ECO:0000313" key="4">
    <source>
        <dbReference type="Proteomes" id="UP000008866"/>
    </source>
</evidence>
<dbReference type="Pfam" id="PF00561">
    <property type="entry name" value="Abhydrolase_1"/>
    <property type="match status" value="1"/>
</dbReference>
<dbReference type="Proteomes" id="UP000008866">
    <property type="component" value="Unassembled WGS sequence"/>
</dbReference>
<evidence type="ECO:0000313" key="3">
    <source>
        <dbReference type="EMBL" id="EFE35886.1"/>
    </source>
</evidence>
<comment type="caution">
    <text evidence="3">The sequence shown here is derived from an EMBL/GenBank/DDBJ whole genome shotgun (WGS) entry which is preliminary data.</text>
</comment>
<dbReference type="Gene3D" id="3.40.50.1820">
    <property type="entry name" value="alpha/beta hydrolase"/>
    <property type="match status" value="1"/>
</dbReference>
<name>D4AKH7_ARTBC</name>
<evidence type="ECO:0000256" key="1">
    <source>
        <dbReference type="SAM" id="MobiDB-lite"/>
    </source>
</evidence>
<gene>
    <name evidence="3" type="ORF">ARB_04820</name>
</gene>